<dbReference type="GO" id="GO:0016740">
    <property type="term" value="F:transferase activity"/>
    <property type="evidence" value="ECO:0007669"/>
    <property type="project" value="UniProtKB-KW"/>
</dbReference>
<reference evidence="4 5" key="1">
    <citation type="journal article" date="2017" name="ISME J.">
        <title>Energy and carbon metabolisms in a deep terrestrial subsurface fluid microbial community.</title>
        <authorList>
            <person name="Momper L."/>
            <person name="Jungbluth S.P."/>
            <person name="Lee M.D."/>
            <person name="Amend J.P."/>
        </authorList>
    </citation>
    <scope>NUCLEOTIDE SEQUENCE [LARGE SCALE GENOMIC DNA]</scope>
    <source>
        <strain evidence="4">SURF_5</strain>
    </source>
</reference>
<gene>
    <name evidence="4" type="ORF">C4520_18430</name>
</gene>
<name>A0A3A4NHP6_ABYX5</name>
<dbReference type="Gene3D" id="3.30.1420.10">
    <property type="match status" value="1"/>
</dbReference>
<dbReference type="GO" id="GO:0002143">
    <property type="term" value="P:tRNA wobble position uridine thiolation"/>
    <property type="evidence" value="ECO:0007669"/>
    <property type="project" value="TreeGrafter"/>
</dbReference>
<dbReference type="Pfam" id="PF04358">
    <property type="entry name" value="DsrC"/>
    <property type="match status" value="1"/>
</dbReference>
<dbReference type="InterPro" id="IPR042072">
    <property type="entry name" value="DsrC-like_C"/>
</dbReference>
<dbReference type="AlphaFoldDB" id="A0A3A4NHP6"/>
<comment type="caution">
    <text evidence="4">The sequence shown here is derived from an EMBL/GenBank/DDBJ whole genome shotgun (WGS) entry which is preliminary data.</text>
</comment>
<proteinExistence type="inferred from homology"/>
<dbReference type="Gene3D" id="1.10.10.370">
    <property type="entry name" value="DsrC-like protein, C-terminal domain"/>
    <property type="match status" value="1"/>
</dbReference>
<dbReference type="Proteomes" id="UP000265882">
    <property type="component" value="Unassembled WGS sequence"/>
</dbReference>
<dbReference type="InterPro" id="IPR025526">
    <property type="entry name" value="DsrC-like_dom_sf"/>
</dbReference>
<dbReference type="InterPro" id="IPR007453">
    <property type="entry name" value="DsrC/TusE"/>
</dbReference>
<evidence type="ECO:0000256" key="2">
    <source>
        <dbReference type="ARBA" id="ARBA00005718"/>
    </source>
</evidence>
<dbReference type="PANTHER" id="PTHR37010">
    <property type="entry name" value="SULFURTRANSFERASE TUSE"/>
    <property type="match status" value="1"/>
</dbReference>
<sequence length="129" mass="14898">MKTVTYGKRKYQVDEGGFLLNRDGWDEFFSEGLAPDLKIPLLTKEHWQVIHFIRKTCRQEGRCPLVYETCRANDLRLKDLQRLFPTGYQRGACKLAGITYRDAYPEYVLIPAGGVLPSACFRDTIHQNV</sequence>
<evidence type="ECO:0000256" key="3">
    <source>
        <dbReference type="ARBA" id="ARBA00022490"/>
    </source>
</evidence>
<keyword evidence="3" id="KW-0963">Cytoplasm</keyword>
<comment type="similarity">
    <text evidence="2">Belongs to the DsrC/TusE family.</text>
</comment>
<evidence type="ECO:0000313" key="4">
    <source>
        <dbReference type="EMBL" id="RJP16610.1"/>
    </source>
</evidence>
<evidence type="ECO:0000256" key="1">
    <source>
        <dbReference type="ARBA" id="ARBA00004496"/>
    </source>
</evidence>
<dbReference type="GO" id="GO:0005737">
    <property type="term" value="C:cytoplasm"/>
    <property type="evidence" value="ECO:0007669"/>
    <property type="project" value="UniProtKB-SubCell"/>
</dbReference>
<organism evidence="4 5">
    <name type="scientific">Abyssobacteria bacterium (strain SURF_5)</name>
    <dbReference type="NCBI Taxonomy" id="2093360"/>
    <lineage>
        <taxon>Bacteria</taxon>
        <taxon>Pseudomonadati</taxon>
        <taxon>Candidatus Hydrogenedentota</taxon>
        <taxon>Candidatus Abyssobacteria</taxon>
    </lineage>
</organism>
<keyword evidence="4" id="KW-0808">Transferase</keyword>
<accession>A0A3A4NHP6</accession>
<dbReference type="InterPro" id="IPR043163">
    <property type="entry name" value="DsrC-like_N"/>
</dbReference>
<dbReference type="SUPFAM" id="SSF69721">
    <property type="entry name" value="DsrC, the gamma subunit of dissimilatory sulfite reductase"/>
    <property type="match status" value="1"/>
</dbReference>
<evidence type="ECO:0000313" key="5">
    <source>
        <dbReference type="Proteomes" id="UP000265882"/>
    </source>
</evidence>
<protein>
    <submittedName>
        <fullName evidence="4">Sulfurtransferase TusE</fullName>
    </submittedName>
</protein>
<comment type="subcellular location">
    <subcellularLocation>
        <location evidence="1">Cytoplasm</location>
    </subcellularLocation>
</comment>
<dbReference type="GO" id="GO:0097163">
    <property type="term" value="F:sulfur carrier activity"/>
    <property type="evidence" value="ECO:0007669"/>
    <property type="project" value="TreeGrafter"/>
</dbReference>
<dbReference type="PANTHER" id="PTHR37010:SF1">
    <property type="entry name" value="SULFURTRANSFERASE TUSE"/>
    <property type="match status" value="1"/>
</dbReference>
<dbReference type="EMBL" id="QZKU01000127">
    <property type="protein sequence ID" value="RJP16610.1"/>
    <property type="molecule type" value="Genomic_DNA"/>
</dbReference>